<feature type="region of interest" description="Disordered" evidence="1">
    <location>
        <begin position="282"/>
        <end position="301"/>
    </location>
</feature>
<organism evidence="2 3">
    <name type="scientific">Actinidia rufa</name>
    <dbReference type="NCBI Taxonomy" id="165716"/>
    <lineage>
        <taxon>Eukaryota</taxon>
        <taxon>Viridiplantae</taxon>
        <taxon>Streptophyta</taxon>
        <taxon>Embryophyta</taxon>
        <taxon>Tracheophyta</taxon>
        <taxon>Spermatophyta</taxon>
        <taxon>Magnoliopsida</taxon>
        <taxon>eudicotyledons</taxon>
        <taxon>Gunneridae</taxon>
        <taxon>Pentapetalae</taxon>
        <taxon>asterids</taxon>
        <taxon>Ericales</taxon>
        <taxon>Actinidiaceae</taxon>
        <taxon>Actinidia</taxon>
    </lineage>
</organism>
<evidence type="ECO:0000313" key="3">
    <source>
        <dbReference type="Proteomes" id="UP000585474"/>
    </source>
</evidence>
<feature type="region of interest" description="Disordered" evidence="1">
    <location>
        <begin position="87"/>
        <end position="114"/>
    </location>
</feature>
<dbReference type="Proteomes" id="UP000585474">
    <property type="component" value="Unassembled WGS sequence"/>
</dbReference>
<reference evidence="2 3" key="1">
    <citation type="submission" date="2019-07" db="EMBL/GenBank/DDBJ databases">
        <title>De Novo Assembly of kiwifruit Actinidia rufa.</title>
        <authorList>
            <person name="Sugita-Konishi S."/>
            <person name="Sato K."/>
            <person name="Mori E."/>
            <person name="Abe Y."/>
            <person name="Kisaki G."/>
            <person name="Hamano K."/>
            <person name="Suezawa K."/>
            <person name="Otani M."/>
            <person name="Fukuda T."/>
            <person name="Manabe T."/>
            <person name="Gomi K."/>
            <person name="Tabuchi M."/>
            <person name="Akimitsu K."/>
            <person name="Kataoka I."/>
        </authorList>
    </citation>
    <scope>NUCLEOTIDE SEQUENCE [LARGE SCALE GENOMIC DNA]</scope>
    <source>
        <strain evidence="3">cv. Fuchu</strain>
    </source>
</reference>
<name>A0A7J0EWM9_9ERIC</name>
<dbReference type="EMBL" id="BJWL01000007">
    <property type="protein sequence ID" value="GFY90800.1"/>
    <property type="molecule type" value="Genomic_DNA"/>
</dbReference>
<accession>A0A7J0EWM9</accession>
<proteinExistence type="predicted"/>
<comment type="caution">
    <text evidence="2">The sequence shown here is derived from an EMBL/GenBank/DDBJ whole genome shotgun (WGS) entry which is preliminary data.</text>
</comment>
<keyword evidence="3" id="KW-1185">Reference proteome</keyword>
<protein>
    <submittedName>
        <fullName evidence="2">Uncharacterized protein</fullName>
    </submittedName>
</protein>
<gene>
    <name evidence="2" type="ORF">Acr_07g0009970</name>
</gene>
<evidence type="ECO:0000256" key="1">
    <source>
        <dbReference type="SAM" id="MobiDB-lite"/>
    </source>
</evidence>
<evidence type="ECO:0000313" key="2">
    <source>
        <dbReference type="EMBL" id="GFY90800.1"/>
    </source>
</evidence>
<feature type="compositionally biased region" description="Basic residues" evidence="1">
    <location>
        <begin position="101"/>
        <end position="114"/>
    </location>
</feature>
<dbReference type="AlphaFoldDB" id="A0A7J0EWM9"/>
<sequence>MAFEHTIDSSLRDKIPTSNRVKIGRRTRLHKPPEIRCVKSTLGRESHALACACPAAATVDVVDQVGKDVPGEDILEQSLNDEEACVEASERDYSGGTERVPKKRSGNRGKRNCPRYKAQDQSLEAATTAMMAVDKSDVLLEGSANGKQEELLSDMGPVVLARMDKGSNRCTEARKISTGVPEGCTWRIQSGTGVHEDALGYVQKFGQTRAVQSMQDGTSVRRCRHFGLEVHSLRWELELPVDEGKVSRMLSCRSYGGAGPEVVGMDNLKTFDYPPMGWRGRLLGSSPMKRNVGRKRRERGERNVRGLGGFARGTQQSAVCKGAGERL</sequence>